<sequence length="70" mass="7730">MTADGFESLLAELFGYQRFEEEPGLEKLIMDTAGRYPRQLGDEELEFVNAAGDTGVGPEPPRLPEGLEDD</sequence>
<accession>A0A9D1K9M3</accession>
<dbReference type="AlphaFoldDB" id="A0A9D1K9M3"/>
<evidence type="ECO:0000256" key="1">
    <source>
        <dbReference type="SAM" id="MobiDB-lite"/>
    </source>
</evidence>
<gene>
    <name evidence="2" type="ORF">IAD42_11345</name>
</gene>
<evidence type="ECO:0000313" key="3">
    <source>
        <dbReference type="Proteomes" id="UP000886876"/>
    </source>
</evidence>
<organism evidence="2 3">
    <name type="scientific">Candidatus Scatomorpha pullistercoris</name>
    <dbReference type="NCBI Taxonomy" id="2840929"/>
    <lineage>
        <taxon>Bacteria</taxon>
        <taxon>Bacillati</taxon>
        <taxon>Bacillota</taxon>
        <taxon>Clostridia</taxon>
        <taxon>Eubacteriales</taxon>
        <taxon>Candidatus Scatomorpha</taxon>
    </lineage>
</organism>
<proteinExistence type="predicted"/>
<comment type="caution">
    <text evidence="2">The sequence shown here is derived from an EMBL/GenBank/DDBJ whole genome shotgun (WGS) entry which is preliminary data.</text>
</comment>
<feature type="region of interest" description="Disordered" evidence="1">
    <location>
        <begin position="50"/>
        <end position="70"/>
    </location>
</feature>
<protein>
    <submittedName>
        <fullName evidence="2">Uncharacterized protein</fullName>
    </submittedName>
</protein>
<name>A0A9D1K9M3_9FIRM</name>
<reference evidence="2" key="1">
    <citation type="submission" date="2020-10" db="EMBL/GenBank/DDBJ databases">
        <authorList>
            <person name="Gilroy R."/>
        </authorList>
    </citation>
    <scope>NUCLEOTIDE SEQUENCE</scope>
    <source>
        <strain evidence="2">ChiHecec3B27-6122</strain>
    </source>
</reference>
<evidence type="ECO:0000313" key="2">
    <source>
        <dbReference type="EMBL" id="HIS98559.1"/>
    </source>
</evidence>
<dbReference type="Proteomes" id="UP000886876">
    <property type="component" value="Unassembled WGS sequence"/>
</dbReference>
<dbReference type="EMBL" id="DVJS01000277">
    <property type="protein sequence ID" value="HIS98559.1"/>
    <property type="molecule type" value="Genomic_DNA"/>
</dbReference>
<reference evidence="2" key="2">
    <citation type="journal article" date="2021" name="PeerJ">
        <title>Extensive microbial diversity within the chicken gut microbiome revealed by metagenomics and culture.</title>
        <authorList>
            <person name="Gilroy R."/>
            <person name="Ravi A."/>
            <person name="Getino M."/>
            <person name="Pursley I."/>
            <person name="Horton D.L."/>
            <person name="Alikhan N.F."/>
            <person name="Baker D."/>
            <person name="Gharbi K."/>
            <person name="Hall N."/>
            <person name="Watson M."/>
            <person name="Adriaenssens E.M."/>
            <person name="Foster-Nyarko E."/>
            <person name="Jarju S."/>
            <person name="Secka A."/>
            <person name="Antonio M."/>
            <person name="Oren A."/>
            <person name="Chaudhuri R.R."/>
            <person name="La Ragione R."/>
            <person name="Hildebrand F."/>
            <person name="Pallen M.J."/>
        </authorList>
    </citation>
    <scope>NUCLEOTIDE SEQUENCE</scope>
    <source>
        <strain evidence="2">ChiHecec3B27-6122</strain>
    </source>
</reference>